<dbReference type="PANTHER" id="PTHR11067">
    <property type="entry name" value="INOSINE TRIPHOSPHATE PYROPHOSPHATASE/HAM1 PROTEIN"/>
    <property type="match status" value="1"/>
</dbReference>
<dbReference type="GO" id="GO:0047429">
    <property type="term" value="F:nucleoside triphosphate diphosphatase activity"/>
    <property type="evidence" value="ECO:0007669"/>
    <property type="project" value="InterPro"/>
</dbReference>
<dbReference type="Gene3D" id="3.90.950.10">
    <property type="match status" value="1"/>
</dbReference>
<comment type="caution">
    <text evidence="3">The sequence shown here is derived from an EMBL/GenBank/DDBJ whole genome shotgun (WGS) entry which is preliminary data.</text>
</comment>
<evidence type="ECO:0000256" key="2">
    <source>
        <dbReference type="ARBA" id="ARBA00022801"/>
    </source>
</evidence>
<accession>A0A5J4KVL2</accession>
<dbReference type="PANTHER" id="PTHR11067:SF9">
    <property type="entry name" value="INOSINE TRIPHOSPHATE PYROPHOSPHATASE"/>
    <property type="match status" value="1"/>
</dbReference>
<comment type="similarity">
    <text evidence="1">Belongs to the HAM1 NTPase family.</text>
</comment>
<sequence length="182" mass="20387">MLESLTFVTSNPGKAEQLGHFLDFPVRYKNLDLIEIQSLDLEAIIEYKAREAYTHVQSPVLVEDASLQFLALGKLPGPFIKWFFTELGTDGLCELLDEAMDRSALATVQFGLYDGQFFRIFTGTREGSIALSPRGKNGFGWDSVFIPTGYDQTWAEMDADEARATSMRIIALKKLEAYLKTG</sequence>
<keyword evidence="2" id="KW-0378">Hydrolase</keyword>
<dbReference type="EMBL" id="BKZW01000002">
    <property type="protein sequence ID" value="GER90149.1"/>
    <property type="molecule type" value="Genomic_DNA"/>
</dbReference>
<reference evidence="3 4" key="1">
    <citation type="submission" date="2019-10" db="EMBL/GenBank/DDBJ databases">
        <title>Dictyobacter vulcani sp. nov., within the class Ktedonobacteria, isolated from soil of volcanic Mt. Zao.</title>
        <authorList>
            <person name="Zheng Y."/>
            <person name="Wang C.M."/>
            <person name="Sakai Y."/>
            <person name="Abe K."/>
            <person name="Yokota A."/>
            <person name="Yabe S."/>
        </authorList>
    </citation>
    <scope>NUCLEOTIDE SEQUENCE [LARGE SCALE GENOMIC DNA]</scope>
    <source>
        <strain evidence="3 4">W12</strain>
    </source>
</reference>
<dbReference type="AlphaFoldDB" id="A0A5J4KVL2"/>
<dbReference type="Proteomes" id="UP000326912">
    <property type="component" value="Unassembled WGS sequence"/>
</dbReference>
<protein>
    <submittedName>
        <fullName evidence="3">Non-canonical purine NTP pyrophosphatase</fullName>
    </submittedName>
</protein>
<dbReference type="GO" id="GO:0005737">
    <property type="term" value="C:cytoplasm"/>
    <property type="evidence" value="ECO:0007669"/>
    <property type="project" value="TreeGrafter"/>
</dbReference>
<dbReference type="GO" id="GO:0009143">
    <property type="term" value="P:nucleoside triphosphate catabolic process"/>
    <property type="evidence" value="ECO:0007669"/>
    <property type="project" value="InterPro"/>
</dbReference>
<dbReference type="InterPro" id="IPR002637">
    <property type="entry name" value="RdgB/HAM1"/>
</dbReference>
<dbReference type="Pfam" id="PF01725">
    <property type="entry name" value="Ham1p_like"/>
    <property type="match status" value="1"/>
</dbReference>
<proteinExistence type="inferred from homology"/>
<dbReference type="CDD" id="cd00515">
    <property type="entry name" value="HAM1"/>
    <property type="match status" value="1"/>
</dbReference>
<name>A0A5J4KVL2_9CHLR</name>
<dbReference type="SUPFAM" id="SSF52972">
    <property type="entry name" value="ITPase-like"/>
    <property type="match status" value="1"/>
</dbReference>
<evidence type="ECO:0000313" key="4">
    <source>
        <dbReference type="Proteomes" id="UP000326912"/>
    </source>
</evidence>
<keyword evidence="4" id="KW-1185">Reference proteome</keyword>
<evidence type="ECO:0000256" key="1">
    <source>
        <dbReference type="ARBA" id="ARBA00008023"/>
    </source>
</evidence>
<dbReference type="RefSeq" id="WP_151757927.1">
    <property type="nucleotide sequence ID" value="NZ_BKZW01000002.1"/>
</dbReference>
<evidence type="ECO:0000313" key="3">
    <source>
        <dbReference type="EMBL" id="GER90149.1"/>
    </source>
</evidence>
<dbReference type="InterPro" id="IPR029001">
    <property type="entry name" value="ITPase-like_fam"/>
</dbReference>
<organism evidence="3 4">
    <name type="scientific">Dictyobacter vulcani</name>
    <dbReference type="NCBI Taxonomy" id="2607529"/>
    <lineage>
        <taxon>Bacteria</taxon>
        <taxon>Bacillati</taxon>
        <taxon>Chloroflexota</taxon>
        <taxon>Ktedonobacteria</taxon>
        <taxon>Ktedonobacterales</taxon>
        <taxon>Dictyobacteraceae</taxon>
        <taxon>Dictyobacter</taxon>
    </lineage>
</organism>
<gene>
    <name evidence="3" type="ORF">KDW_43110</name>
</gene>